<sequence>MISSSSQRATGRFLYHWNPLVETNILHRSICIFISRIDWALLANTTTARRAFVFDSPAWERLTRPEHHHLEAHHQAVLTHHHPSISVQFLAVSHPRLTRAVSTVFSYLRRRLNEPQSRTATVGISTQLRVEQDQSQPFWCTVAGVPKSPPCARLRRRFFAVRWRFAEIEPPLHSPRRGGDAPPIRIHHGASPEVAPLVANTAELEANSPELTRPSHPLQQTQQKQQPTKSFAEVLSGSSQLRHDERQKSQPSEFRKFFLADSNEASIESVQNINGCPTLVFSDSETESLATDFHLALIGKFSHGSPPYSQLHRLLAKTGLKGAFTVSMINKKHALVSLSNEFDYTRLWLRRIWYLDGLPMRVFKWTPTFTPDHESSITPVWVSFPGLPTHLFRKDALFALANNIGTPLQIADSTHNKSNFSKARVCVEVDLLKPLLEEIDLKIYGATIVQKIEYEQVPPYCFLCKHIGHHDSECYSKGDAPKPPRRGRAATESGKKRYVPTSASAPINENGSHVVENAALDDVNTQPVVELDDENDAEIVVVARNVEEIIDVNVNVNDETHEDENAIVVSDVNVEVKNVGQQELIVKNTTMCVGTYLVRNAFERWEKRPKRIKLKEAVQLFKYLKHLGRVCPDARYCKVKFEKGSRFVEAIAKVSSVVV</sequence>
<dbReference type="InterPro" id="IPR040256">
    <property type="entry name" value="At4g02000-like"/>
</dbReference>
<dbReference type="PANTHER" id="PTHR31286:SF179">
    <property type="entry name" value="RNASE H TYPE-1 DOMAIN-CONTAINING PROTEIN"/>
    <property type="match status" value="1"/>
</dbReference>
<comment type="caution">
    <text evidence="3">The sequence shown here is derived from an EMBL/GenBank/DDBJ whole genome shotgun (WGS) entry which is preliminary data.</text>
</comment>
<reference evidence="3" key="1">
    <citation type="submission" date="2020-06" db="EMBL/GenBank/DDBJ databases">
        <authorList>
            <person name="Li T."/>
            <person name="Hu X."/>
            <person name="Zhang T."/>
            <person name="Song X."/>
            <person name="Zhang H."/>
            <person name="Dai N."/>
            <person name="Sheng W."/>
            <person name="Hou X."/>
            <person name="Wei L."/>
        </authorList>
    </citation>
    <scope>NUCLEOTIDE SEQUENCE</scope>
    <source>
        <strain evidence="3">G02</strain>
        <tissue evidence="3">Leaf</tissue>
    </source>
</reference>
<dbReference type="PANTHER" id="PTHR31286">
    <property type="entry name" value="GLYCINE-RICH CELL WALL STRUCTURAL PROTEIN 1.8-LIKE"/>
    <property type="match status" value="1"/>
</dbReference>
<accession>A0AAW2PKS1</accession>
<proteinExistence type="predicted"/>
<protein>
    <recommendedName>
        <fullName evidence="2">DUF4283 domain-containing protein</fullName>
    </recommendedName>
</protein>
<feature type="domain" description="DUF4283" evidence="2">
    <location>
        <begin position="292"/>
        <end position="372"/>
    </location>
</feature>
<feature type="region of interest" description="Disordered" evidence="1">
    <location>
        <begin position="209"/>
        <end position="249"/>
    </location>
</feature>
<dbReference type="Pfam" id="PF14111">
    <property type="entry name" value="DUF4283"/>
    <property type="match status" value="1"/>
</dbReference>
<feature type="compositionally biased region" description="Low complexity" evidence="1">
    <location>
        <begin position="219"/>
        <end position="229"/>
    </location>
</feature>
<evidence type="ECO:0000259" key="2">
    <source>
        <dbReference type="Pfam" id="PF14111"/>
    </source>
</evidence>
<evidence type="ECO:0000256" key="1">
    <source>
        <dbReference type="SAM" id="MobiDB-lite"/>
    </source>
</evidence>
<dbReference type="AlphaFoldDB" id="A0AAW2PKS1"/>
<gene>
    <name evidence="3" type="ORF">Sradi_4094200</name>
</gene>
<name>A0AAW2PKS1_SESRA</name>
<evidence type="ECO:0000313" key="3">
    <source>
        <dbReference type="EMBL" id="KAL0356473.1"/>
    </source>
</evidence>
<feature type="region of interest" description="Disordered" evidence="1">
    <location>
        <begin position="474"/>
        <end position="507"/>
    </location>
</feature>
<dbReference type="InterPro" id="IPR025558">
    <property type="entry name" value="DUF4283"/>
</dbReference>
<dbReference type="EMBL" id="JACGWJ010000017">
    <property type="protein sequence ID" value="KAL0356473.1"/>
    <property type="molecule type" value="Genomic_DNA"/>
</dbReference>
<reference evidence="3" key="2">
    <citation type="journal article" date="2024" name="Plant">
        <title>Genomic evolution and insights into agronomic trait innovations of Sesamum species.</title>
        <authorList>
            <person name="Miao H."/>
            <person name="Wang L."/>
            <person name="Qu L."/>
            <person name="Liu H."/>
            <person name="Sun Y."/>
            <person name="Le M."/>
            <person name="Wang Q."/>
            <person name="Wei S."/>
            <person name="Zheng Y."/>
            <person name="Lin W."/>
            <person name="Duan Y."/>
            <person name="Cao H."/>
            <person name="Xiong S."/>
            <person name="Wang X."/>
            <person name="Wei L."/>
            <person name="Li C."/>
            <person name="Ma Q."/>
            <person name="Ju M."/>
            <person name="Zhao R."/>
            <person name="Li G."/>
            <person name="Mu C."/>
            <person name="Tian Q."/>
            <person name="Mei H."/>
            <person name="Zhang T."/>
            <person name="Gao T."/>
            <person name="Zhang H."/>
        </authorList>
    </citation>
    <scope>NUCLEOTIDE SEQUENCE</scope>
    <source>
        <strain evidence="3">G02</strain>
    </source>
</reference>
<organism evidence="3">
    <name type="scientific">Sesamum radiatum</name>
    <name type="common">Black benniseed</name>
    <dbReference type="NCBI Taxonomy" id="300843"/>
    <lineage>
        <taxon>Eukaryota</taxon>
        <taxon>Viridiplantae</taxon>
        <taxon>Streptophyta</taxon>
        <taxon>Embryophyta</taxon>
        <taxon>Tracheophyta</taxon>
        <taxon>Spermatophyta</taxon>
        <taxon>Magnoliopsida</taxon>
        <taxon>eudicotyledons</taxon>
        <taxon>Gunneridae</taxon>
        <taxon>Pentapetalae</taxon>
        <taxon>asterids</taxon>
        <taxon>lamiids</taxon>
        <taxon>Lamiales</taxon>
        <taxon>Pedaliaceae</taxon>
        <taxon>Sesamum</taxon>
    </lineage>
</organism>